<dbReference type="Proteomes" id="UP000290289">
    <property type="component" value="Chromosome 8"/>
</dbReference>
<evidence type="ECO:0000313" key="4">
    <source>
        <dbReference type="Proteomes" id="UP000290289"/>
    </source>
</evidence>
<dbReference type="AlphaFoldDB" id="A0A498JCW4"/>
<keyword evidence="4" id="KW-1185">Reference proteome</keyword>
<evidence type="ECO:0000313" key="3">
    <source>
        <dbReference type="EMBL" id="RXH91653.1"/>
    </source>
</evidence>
<dbReference type="PANTHER" id="PTHR18763">
    <property type="entry name" value="WD-REPEAT PROTEIN 18"/>
    <property type="match status" value="1"/>
</dbReference>
<evidence type="ECO:0000256" key="1">
    <source>
        <dbReference type="ARBA" id="ARBA00022574"/>
    </source>
</evidence>
<accession>A0A498JCW4</accession>
<reference evidence="3 4" key="1">
    <citation type="submission" date="2018-10" db="EMBL/GenBank/DDBJ databases">
        <title>A high-quality apple genome assembly.</title>
        <authorList>
            <person name="Hu J."/>
        </authorList>
    </citation>
    <scope>NUCLEOTIDE SEQUENCE [LARGE SCALE GENOMIC DNA]</scope>
    <source>
        <strain evidence="4">cv. HFTH1</strain>
        <tissue evidence="3">Young leaf</tissue>
    </source>
</reference>
<dbReference type="GO" id="GO:0005656">
    <property type="term" value="C:nuclear pre-replicative complex"/>
    <property type="evidence" value="ECO:0007669"/>
    <property type="project" value="TreeGrafter"/>
</dbReference>
<gene>
    <name evidence="3" type="ORF">DVH24_020676</name>
</gene>
<evidence type="ECO:0000256" key="2">
    <source>
        <dbReference type="ARBA" id="ARBA00022737"/>
    </source>
</evidence>
<dbReference type="SUPFAM" id="SSF50969">
    <property type="entry name" value="YVTN repeat-like/Quinoprotein amine dehydrogenase"/>
    <property type="match status" value="1"/>
</dbReference>
<dbReference type="EMBL" id="RDQH01000334">
    <property type="protein sequence ID" value="RXH91653.1"/>
    <property type="molecule type" value="Genomic_DNA"/>
</dbReference>
<name>A0A498JCW4_MALDO</name>
<comment type="caution">
    <text evidence="3">The sequence shown here is derived from an EMBL/GenBank/DDBJ whole genome shotgun (WGS) entry which is preliminary data.</text>
</comment>
<proteinExistence type="predicted"/>
<keyword evidence="1" id="KW-0853">WD repeat</keyword>
<dbReference type="InterPro" id="IPR011044">
    <property type="entry name" value="Quino_amine_DH_bsu"/>
</dbReference>
<dbReference type="GO" id="GO:0006261">
    <property type="term" value="P:DNA-templated DNA replication"/>
    <property type="evidence" value="ECO:0007669"/>
    <property type="project" value="TreeGrafter"/>
</dbReference>
<dbReference type="STRING" id="3750.A0A498JCW4"/>
<dbReference type="PANTHER" id="PTHR18763:SF0">
    <property type="entry name" value="WD REPEAT-CONTAINING PROTEIN 18"/>
    <property type="match status" value="1"/>
</dbReference>
<keyword evidence="2" id="KW-0677">Repeat</keyword>
<protein>
    <submittedName>
        <fullName evidence="3">Uncharacterized protein</fullName>
    </submittedName>
</protein>
<dbReference type="GO" id="GO:0006364">
    <property type="term" value="P:rRNA processing"/>
    <property type="evidence" value="ECO:0007669"/>
    <property type="project" value="TreeGrafter"/>
</dbReference>
<dbReference type="InterPro" id="IPR045227">
    <property type="entry name" value="WDR18/Ipi3/RID3"/>
</dbReference>
<sequence length="101" mass="11211">MPSPSHQKWRASQYWSWSKPQVDVKSFPDALINPLAANSEGMYIVVGGSSGNIYLMGGRGRLFRNIVFPTIIDAIALDPGDNVFFASGRDGKIYRLLHLMP</sequence>
<organism evidence="3 4">
    <name type="scientific">Malus domestica</name>
    <name type="common">Apple</name>
    <name type="synonym">Pyrus malus</name>
    <dbReference type="NCBI Taxonomy" id="3750"/>
    <lineage>
        <taxon>Eukaryota</taxon>
        <taxon>Viridiplantae</taxon>
        <taxon>Streptophyta</taxon>
        <taxon>Embryophyta</taxon>
        <taxon>Tracheophyta</taxon>
        <taxon>Spermatophyta</taxon>
        <taxon>Magnoliopsida</taxon>
        <taxon>eudicotyledons</taxon>
        <taxon>Gunneridae</taxon>
        <taxon>Pentapetalae</taxon>
        <taxon>rosids</taxon>
        <taxon>fabids</taxon>
        <taxon>Rosales</taxon>
        <taxon>Rosaceae</taxon>
        <taxon>Amygdaloideae</taxon>
        <taxon>Maleae</taxon>
        <taxon>Malus</taxon>
    </lineage>
</organism>
<dbReference type="GO" id="GO:0120330">
    <property type="term" value="C:rixosome complex"/>
    <property type="evidence" value="ECO:0007669"/>
    <property type="project" value="TreeGrafter"/>
</dbReference>